<dbReference type="SUPFAM" id="SSF51338">
    <property type="entry name" value="Composite domain of metallo-dependent hydrolases"/>
    <property type="match status" value="1"/>
</dbReference>
<dbReference type="InterPro" id="IPR011059">
    <property type="entry name" value="Metal-dep_hydrolase_composite"/>
</dbReference>
<evidence type="ECO:0000313" key="1">
    <source>
        <dbReference type="EMBL" id="MFC3125832.1"/>
    </source>
</evidence>
<dbReference type="NCBIfam" id="NF011984">
    <property type="entry name" value="PRK15446.1-5"/>
    <property type="match status" value="1"/>
</dbReference>
<keyword evidence="1" id="KW-0378">Hydrolase</keyword>
<comment type="caution">
    <text evidence="1">The sequence shown here is derived from an EMBL/GenBank/DDBJ whole genome shotgun (WGS) entry which is preliminary data.</text>
</comment>
<protein>
    <submittedName>
        <fullName evidence="1">Alpha-D-ribose 1-methylphosphonate 5-triphosphate diphosphatase</fullName>
        <ecNumber evidence="1">3.6.1.63</ecNumber>
    </submittedName>
</protein>
<gene>
    <name evidence="1" type="ORF">ACFOD4_12230</name>
</gene>
<dbReference type="SUPFAM" id="SSF51556">
    <property type="entry name" value="Metallo-dependent hydrolases"/>
    <property type="match status" value="1"/>
</dbReference>
<keyword evidence="2" id="KW-1185">Reference proteome</keyword>
<dbReference type="EC" id="3.6.1.63" evidence="1"/>
<dbReference type="EMBL" id="JBHRTN010000010">
    <property type="protein sequence ID" value="MFC3125832.1"/>
    <property type="molecule type" value="Genomic_DNA"/>
</dbReference>
<dbReference type="NCBIfam" id="NF011990">
    <property type="entry name" value="PRK15446.2-6"/>
    <property type="match status" value="1"/>
</dbReference>
<proteinExistence type="predicted"/>
<reference evidence="2" key="1">
    <citation type="journal article" date="2019" name="Int. J. Syst. Evol. Microbiol.">
        <title>The Global Catalogue of Microorganisms (GCM) 10K type strain sequencing project: providing services to taxonomists for standard genome sequencing and annotation.</title>
        <authorList>
            <consortium name="The Broad Institute Genomics Platform"/>
            <consortium name="The Broad Institute Genome Sequencing Center for Infectious Disease"/>
            <person name="Wu L."/>
            <person name="Ma J."/>
        </authorList>
    </citation>
    <scope>NUCLEOTIDE SEQUENCE [LARGE SCALE GENOMIC DNA]</scope>
    <source>
        <strain evidence="2">KCTC 52094</strain>
    </source>
</reference>
<evidence type="ECO:0000313" key="2">
    <source>
        <dbReference type="Proteomes" id="UP001595593"/>
    </source>
</evidence>
<dbReference type="GO" id="GO:0016787">
    <property type="term" value="F:hydrolase activity"/>
    <property type="evidence" value="ECO:0007669"/>
    <property type="project" value="UniProtKB-KW"/>
</dbReference>
<dbReference type="InterPro" id="IPR012696">
    <property type="entry name" value="PhnM"/>
</dbReference>
<accession>A0ABV7G6I3</accession>
<sequence>MTAETIITNAHLVLPDRVELGTLVVQGNLITDVQPGISRLSTARDVDGSTLIPGIIDLHTDNLERQVQPRMNARWPSRSAFITHDAQTAAAGVTTVLDALCIGDLGFDAERTETFLNAVEDLDALHVTGALKSEHFLHLRCELPAADLLTMLDRVADHPMVRMASLMDHTPGVGQYVDIERYRQMRVRGGKSVSEVDRRIGELVEQRERLRSPQRRSLLDRLSSRALPLASHDDWDESEIADNARDGIMISEFPVSMMAARAARNCGMHVIAGAPNLVRGGSHSGNVAVSDLVRERLVDSFASDYVPASLLEAAWRVAPAIGLASSVRAITASPADVLGMRDRGRLLPGQRADLVLVRVLDTMPVVREVWRLGSRVA</sequence>
<dbReference type="PANTHER" id="PTHR43135:SF3">
    <property type="entry name" value="ALPHA-D-RIBOSE 1-METHYLPHOSPHONATE 5-TRIPHOSPHATE DIPHOSPHATASE"/>
    <property type="match status" value="1"/>
</dbReference>
<dbReference type="PANTHER" id="PTHR43135">
    <property type="entry name" value="ALPHA-D-RIBOSE 1-METHYLPHOSPHONATE 5-TRIPHOSPHATE DIPHOSPHATASE"/>
    <property type="match status" value="1"/>
</dbReference>
<dbReference type="Gene3D" id="2.30.40.10">
    <property type="entry name" value="Urease, subunit C, domain 1"/>
    <property type="match status" value="1"/>
</dbReference>
<dbReference type="InterPro" id="IPR051781">
    <property type="entry name" value="Metallo-dep_Hydrolase"/>
</dbReference>
<dbReference type="InterPro" id="IPR032466">
    <property type="entry name" value="Metal_Hydrolase"/>
</dbReference>
<dbReference type="PIRSF" id="PIRSF038971">
    <property type="entry name" value="PhnM"/>
    <property type="match status" value="1"/>
</dbReference>
<name>A0ABV7G6I3_9PROT</name>
<organism evidence="1 2">
    <name type="scientific">Teichococcus globiformis</name>
    <dbReference type="NCBI Taxonomy" id="2307229"/>
    <lineage>
        <taxon>Bacteria</taxon>
        <taxon>Pseudomonadati</taxon>
        <taxon>Pseudomonadota</taxon>
        <taxon>Alphaproteobacteria</taxon>
        <taxon>Acetobacterales</taxon>
        <taxon>Roseomonadaceae</taxon>
        <taxon>Roseomonas</taxon>
    </lineage>
</organism>
<dbReference type="Gene3D" id="3.20.20.140">
    <property type="entry name" value="Metal-dependent hydrolases"/>
    <property type="match status" value="2"/>
</dbReference>
<dbReference type="Proteomes" id="UP001595593">
    <property type="component" value="Unassembled WGS sequence"/>
</dbReference>
<dbReference type="RefSeq" id="WP_379596774.1">
    <property type="nucleotide sequence ID" value="NZ_JBHRTN010000010.1"/>
</dbReference>